<proteinExistence type="predicted"/>
<sequence length="76" mass="8843">MLVDFDSFDGGKVDLIAGFSHSHRQFHPFLISHILKKDGHRPRAHLIIGDRPVRVAIDDKTDFFFRQCFAFLFLDN</sequence>
<comment type="caution">
    <text evidence="1">The sequence shown here is derived from an EMBL/GenBank/DDBJ whole genome shotgun (WGS) entry which is preliminary data.</text>
</comment>
<reference evidence="1" key="1">
    <citation type="submission" date="2019-08" db="EMBL/GenBank/DDBJ databases">
        <authorList>
            <person name="Kucharzyk K."/>
            <person name="Murdoch R.W."/>
            <person name="Higgins S."/>
            <person name="Loffler F."/>
        </authorList>
    </citation>
    <scope>NUCLEOTIDE SEQUENCE</scope>
</reference>
<gene>
    <name evidence="1" type="ORF">SDC9_161733</name>
</gene>
<evidence type="ECO:0000313" key="1">
    <source>
        <dbReference type="EMBL" id="MPN14406.1"/>
    </source>
</evidence>
<protein>
    <submittedName>
        <fullName evidence="1">Uncharacterized protein</fullName>
    </submittedName>
</protein>
<organism evidence="1">
    <name type="scientific">bioreactor metagenome</name>
    <dbReference type="NCBI Taxonomy" id="1076179"/>
    <lineage>
        <taxon>unclassified sequences</taxon>
        <taxon>metagenomes</taxon>
        <taxon>ecological metagenomes</taxon>
    </lineage>
</organism>
<accession>A0A645FL55</accession>
<dbReference type="AlphaFoldDB" id="A0A645FL55"/>
<dbReference type="EMBL" id="VSSQ01061039">
    <property type="protein sequence ID" value="MPN14406.1"/>
    <property type="molecule type" value="Genomic_DNA"/>
</dbReference>
<name>A0A645FL55_9ZZZZ</name>